<dbReference type="AlphaFoldDB" id="A0ABD0VWJ9"/>
<sequence>MRLKMSKLDLFNVYLNERLKAAAVEIVGAVERTITEYQEELSRSKEENNRLRVLLDFKTQTPSQRTDIQQVPPEWQHLNVLAEHQRAEKGMCSALTFLKRSKLTPMENATQSQKTTVPLSPYQKDFQDIPQLRVKTVEVKMRWSMREYRQGPS</sequence>
<keyword evidence="3" id="KW-1185">Reference proteome</keyword>
<evidence type="ECO:0000313" key="3">
    <source>
        <dbReference type="Proteomes" id="UP001557470"/>
    </source>
</evidence>
<evidence type="ECO:0000313" key="2">
    <source>
        <dbReference type="EMBL" id="KAL0962012.1"/>
    </source>
</evidence>
<feature type="coiled-coil region" evidence="1">
    <location>
        <begin position="27"/>
        <end position="54"/>
    </location>
</feature>
<name>A0ABD0VWJ9_UMBPY</name>
<dbReference type="Proteomes" id="UP001557470">
    <property type="component" value="Unassembled WGS sequence"/>
</dbReference>
<protein>
    <submittedName>
        <fullName evidence="2">Uncharacterized protein</fullName>
    </submittedName>
</protein>
<organism evidence="2 3">
    <name type="scientific">Umbra pygmaea</name>
    <name type="common">Eastern mudminnow</name>
    <dbReference type="NCBI Taxonomy" id="75934"/>
    <lineage>
        <taxon>Eukaryota</taxon>
        <taxon>Metazoa</taxon>
        <taxon>Chordata</taxon>
        <taxon>Craniata</taxon>
        <taxon>Vertebrata</taxon>
        <taxon>Euteleostomi</taxon>
        <taxon>Actinopterygii</taxon>
        <taxon>Neopterygii</taxon>
        <taxon>Teleostei</taxon>
        <taxon>Protacanthopterygii</taxon>
        <taxon>Esociformes</taxon>
        <taxon>Umbridae</taxon>
        <taxon>Umbra</taxon>
    </lineage>
</organism>
<proteinExistence type="predicted"/>
<evidence type="ECO:0000256" key="1">
    <source>
        <dbReference type="SAM" id="Coils"/>
    </source>
</evidence>
<dbReference type="EMBL" id="JAGEUA010000011">
    <property type="protein sequence ID" value="KAL0962012.1"/>
    <property type="molecule type" value="Genomic_DNA"/>
</dbReference>
<comment type="caution">
    <text evidence="2">The sequence shown here is derived from an EMBL/GenBank/DDBJ whole genome shotgun (WGS) entry which is preliminary data.</text>
</comment>
<reference evidence="2 3" key="1">
    <citation type="submission" date="2024-06" db="EMBL/GenBank/DDBJ databases">
        <authorList>
            <person name="Pan Q."/>
            <person name="Wen M."/>
            <person name="Jouanno E."/>
            <person name="Zahm M."/>
            <person name="Klopp C."/>
            <person name="Cabau C."/>
            <person name="Louis A."/>
            <person name="Berthelot C."/>
            <person name="Parey E."/>
            <person name="Roest Crollius H."/>
            <person name="Montfort J."/>
            <person name="Robinson-Rechavi M."/>
            <person name="Bouchez O."/>
            <person name="Lampietro C."/>
            <person name="Lopez Roques C."/>
            <person name="Donnadieu C."/>
            <person name="Postlethwait J."/>
            <person name="Bobe J."/>
            <person name="Verreycken H."/>
            <person name="Guiguen Y."/>
        </authorList>
    </citation>
    <scope>NUCLEOTIDE SEQUENCE [LARGE SCALE GENOMIC DNA]</scope>
    <source>
        <strain evidence="2">Up_M1</strain>
        <tissue evidence="2">Testis</tissue>
    </source>
</reference>
<keyword evidence="1" id="KW-0175">Coiled coil</keyword>
<accession>A0ABD0VWJ9</accession>
<gene>
    <name evidence="2" type="ORF">UPYG_G00334630</name>
</gene>